<name>A0A090QJS9_9FLAO</name>
<dbReference type="Proteomes" id="UP000029221">
    <property type="component" value="Unassembled WGS sequence"/>
</dbReference>
<evidence type="ECO:0000313" key="1">
    <source>
        <dbReference type="EMBL" id="GAK95801.1"/>
    </source>
</evidence>
<dbReference type="RefSeq" id="WP_042276544.1">
    <property type="nucleotide sequence ID" value="NZ_BBML01000001.1"/>
</dbReference>
<protein>
    <recommendedName>
        <fullName evidence="3">DUF2480 domain-containing protein</fullName>
    </recommendedName>
</protein>
<dbReference type="Pfam" id="PF10652">
    <property type="entry name" value="DUF2480"/>
    <property type="match status" value="1"/>
</dbReference>
<comment type="caution">
    <text evidence="1">The sequence shown here is derived from an EMBL/GenBank/DDBJ whole genome shotgun (WGS) entry which is preliminary data.</text>
</comment>
<evidence type="ECO:0008006" key="3">
    <source>
        <dbReference type="Google" id="ProtNLM"/>
    </source>
</evidence>
<dbReference type="STRING" id="319236.BST91_11780"/>
<dbReference type="EMBL" id="BBML01000001">
    <property type="protein sequence ID" value="GAK95801.1"/>
    <property type="molecule type" value="Genomic_DNA"/>
</dbReference>
<dbReference type="InterPro" id="IPR018914">
    <property type="entry name" value="DUF2480"/>
</dbReference>
<keyword evidence="2" id="KW-1185">Reference proteome</keyword>
<sequence>MEEIVNRVAQSKLRTIDLEDFYLPGTRSVIDISQWLLEGLVVVESRFRESVKNTDFSIYKDHYVAIHCSTDAIVPQWIWMLLQSHLTGIAKKVVYGDLQHLESVLYTEVLNNLDLSEYQDLPVIIKGCSNKPVPVNAYLMLTEKLQPNARSIMYGEACSAVPIFKKPKK</sequence>
<evidence type="ECO:0000313" key="2">
    <source>
        <dbReference type="Proteomes" id="UP000029221"/>
    </source>
</evidence>
<organism evidence="1 2">
    <name type="scientific">Nonlabens tegetincola</name>
    <dbReference type="NCBI Taxonomy" id="323273"/>
    <lineage>
        <taxon>Bacteria</taxon>
        <taxon>Pseudomonadati</taxon>
        <taxon>Bacteroidota</taxon>
        <taxon>Flavobacteriia</taxon>
        <taxon>Flavobacteriales</taxon>
        <taxon>Flavobacteriaceae</taxon>
        <taxon>Nonlabens</taxon>
    </lineage>
</organism>
<dbReference type="AlphaFoldDB" id="A0A090QJS9"/>
<proteinExistence type="predicted"/>
<dbReference type="eggNOG" id="ENOG502ZBK6">
    <property type="taxonomic scope" value="Bacteria"/>
</dbReference>
<reference evidence="1" key="1">
    <citation type="journal article" date="2014" name="Genome Announc.">
        <title>Draft Genome Sequences of Marine Flavobacterium Nonlabens Strains NR17, NR24, NR27, NR32, NR33, and Ara13.</title>
        <authorList>
            <person name="Nakanishi M."/>
            <person name="Meirelles P."/>
            <person name="Suzuki R."/>
            <person name="Takatani N."/>
            <person name="Mino S."/>
            <person name="Suda W."/>
            <person name="Oshima K."/>
            <person name="Hattori M."/>
            <person name="Ohkuma M."/>
            <person name="Hosokawa M."/>
            <person name="Miyashita K."/>
            <person name="Thompson F.L."/>
            <person name="Niwa A."/>
            <person name="Sawabe T."/>
            <person name="Sawabe T."/>
        </authorList>
    </citation>
    <scope>NUCLEOTIDE SEQUENCE [LARGE SCALE GENOMIC DNA]</scope>
    <source>
        <strain evidence="1">JCM 19294</strain>
    </source>
</reference>
<gene>
    <name evidence="1" type="ORF">JCM19294_2583</name>
</gene>
<accession>A0A090QJS9</accession>